<keyword evidence="2" id="KW-1185">Reference proteome</keyword>
<name>A0ABS8UYB8_DATST</name>
<reference evidence="1 2" key="1">
    <citation type="journal article" date="2021" name="BMC Genomics">
        <title>Datura genome reveals duplications of psychoactive alkaloid biosynthetic genes and high mutation rate following tissue culture.</title>
        <authorList>
            <person name="Rajewski A."/>
            <person name="Carter-House D."/>
            <person name="Stajich J."/>
            <person name="Litt A."/>
        </authorList>
    </citation>
    <scope>NUCLEOTIDE SEQUENCE [LARGE SCALE GENOMIC DNA]</scope>
    <source>
        <strain evidence="1">AR-01</strain>
    </source>
</reference>
<dbReference type="Proteomes" id="UP000823775">
    <property type="component" value="Unassembled WGS sequence"/>
</dbReference>
<protein>
    <submittedName>
        <fullName evidence="1">Uncharacterized protein</fullName>
    </submittedName>
</protein>
<sequence>MDLCATSWHLRFESATQEEVREDFPKFVDAPVCSKSTPIKSSANTSWLNNELPSGVRHPNCFVINVLGDSNIEISDLPLDVLIRLFLQDAPILDAIHQ</sequence>
<gene>
    <name evidence="1" type="ORF">HAX54_024234</name>
</gene>
<dbReference type="EMBL" id="JACEIK010002953">
    <property type="protein sequence ID" value="MCD9639599.1"/>
    <property type="molecule type" value="Genomic_DNA"/>
</dbReference>
<evidence type="ECO:0000313" key="1">
    <source>
        <dbReference type="EMBL" id="MCD9639599.1"/>
    </source>
</evidence>
<organism evidence="1 2">
    <name type="scientific">Datura stramonium</name>
    <name type="common">Jimsonweed</name>
    <name type="synonym">Common thornapple</name>
    <dbReference type="NCBI Taxonomy" id="4076"/>
    <lineage>
        <taxon>Eukaryota</taxon>
        <taxon>Viridiplantae</taxon>
        <taxon>Streptophyta</taxon>
        <taxon>Embryophyta</taxon>
        <taxon>Tracheophyta</taxon>
        <taxon>Spermatophyta</taxon>
        <taxon>Magnoliopsida</taxon>
        <taxon>eudicotyledons</taxon>
        <taxon>Gunneridae</taxon>
        <taxon>Pentapetalae</taxon>
        <taxon>asterids</taxon>
        <taxon>lamiids</taxon>
        <taxon>Solanales</taxon>
        <taxon>Solanaceae</taxon>
        <taxon>Solanoideae</taxon>
        <taxon>Datureae</taxon>
        <taxon>Datura</taxon>
    </lineage>
</organism>
<proteinExistence type="predicted"/>
<evidence type="ECO:0000313" key="2">
    <source>
        <dbReference type="Proteomes" id="UP000823775"/>
    </source>
</evidence>
<comment type="caution">
    <text evidence="1">The sequence shown here is derived from an EMBL/GenBank/DDBJ whole genome shotgun (WGS) entry which is preliminary data.</text>
</comment>
<accession>A0ABS8UYB8</accession>